<reference evidence="3" key="1">
    <citation type="journal article" date="2020" name="Fungal Divers.">
        <title>Resolving the Mortierellaceae phylogeny through synthesis of multi-gene phylogenetics and phylogenomics.</title>
        <authorList>
            <person name="Vandepol N."/>
            <person name="Liber J."/>
            <person name="Desiro A."/>
            <person name="Na H."/>
            <person name="Kennedy M."/>
            <person name="Barry K."/>
            <person name="Grigoriev I.V."/>
            <person name="Miller A.N."/>
            <person name="O'Donnell K."/>
            <person name="Stajich J.E."/>
            <person name="Bonito G."/>
        </authorList>
    </citation>
    <scope>NUCLEOTIDE SEQUENCE</scope>
    <source>
        <strain evidence="3">MES-2147</strain>
    </source>
</reference>
<feature type="region of interest" description="Disordered" evidence="1">
    <location>
        <begin position="630"/>
        <end position="658"/>
    </location>
</feature>
<feature type="compositionally biased region" description="Basic and acidic residues" evidence="1">
    <location>
        <begin position="922"/>
        <end position="934"/>
    </location>
</feature>
<proteinExistence type="predicted"/>
<dbReference type="OrthoDB" id="2430493at2759"/>
<dbReference type="AlphaFoldDB" id="A0A9P6LS91"/>
<sequence length="1032" mass="114919">MTVDDNPRSRLAKGWMKLRQSFRRSTIFASEQETKGTYKSHSAIAEDAESLKVSFFGNRKTVSDMDQPTNMSIKDALGLGATLRSGLIKNGFLTGSSVSSFSGLELQRHPSTDAAGQAVQVLQEPPLPIDGSMLNISISVTEEELPLPTIMTQPSLQQGQRPTDDVDRMDCEDGINDSPCPMGDMNTCKEEDGKTEVSAHEEIQEESRRDEETDHHDNSTFKALLEQVLQTTPMSENGSKIPIALYCLTKELRVQSMQESMGSLIDHLFPEDWDEKETEGANQTASTASSVNNESSGSSGDLGLDLAGSGHGDTHDECSTTQDSKEIESVKCTTSPTPSDLSRLILRFLGDLPSPVMPKDVFNALSALTQLQTLDSINIKIQVSSLLMQSLTPEQRHLLQFLLEYLDDIILKPLRDDIQRLEGLSLAESVSETSASEQHDDIDEARSKYDQRVGRLSRTFGIACLQAFKLMDQSQISQENITTATNDVQAVFQSLLTSRVSIFANSSAVERANVEKSLSKDVESDSELDAELEYQSDSALFDQPSQLLSSRKRVYQRPRSYACRFLKKKSLGTAKSDDENKSDSTVEPPDNVDYFALAVMREHMARSMRSKKRVPQPSVATIHSITAEAGFIRPSSKKTDEEGVHPSSSPLKTPNGTMTPIVEPDTQQGHEENLQLVEKEILRSEQTTKFLISNLTDLYPSSTPMRIPYSILPSARNLLMQVIKSPSAKESHCQRSRGSPAMAKDELSPEELARCSQLTLPPQEPIQLPSNHSGLEDCSCSFCTTVMKPSKIPVMTQVEYELAELQAQCNSKDQYVAELLKAVYDLQGQVNILNAKLLFLHDHHTTRPMKKRTLTRNSYPINPVTTPAHGKYSLASHWQLQGVHANQPEAFPDGILLCDNTDEQLDLSREPQDTGGVTWEENETRSSLDKDNCHNSHPAAIEQGHGLYRHDEAAELEGEDVLDEHYYTDAYKTMDEELHRRPILPVYAPPRPMSTMMYKAHQRMSLPIQTRVRKHMSLGVNTFRWRGRAAAI</sequence>
<name>A0A9P6LS91_9FUNG</name>
<feature type="region of interest" description="Disordered" evidence="1">
    <location>
        <begin position="175"/>
        <end position="218"/>
    </location>
</feature>
<keyword evidence="4" id="KW-1185">Reference proteome</keyword>
<dbReference type="SUPFAM" id="SSF48350">
    <property type="entry name" value="GTPase activation domain, GAP"/>
    <property type="match status" value="1"/>
</dbReference>
<accession>A0A9P6LS91</accession>
<evidence type="ECO:0000256" key="1">
    <source>
        <dbReference type="SAM" id="MobiDB-lite"/>
    </source>
</evidence>
<evidence type="ECO:0000259" key="2">
    <source>
        <dbReference type="PROSITE" id="PS50238"/>
    </source>
</evidence>
<dbReference type="Proteomes" id="UP000749646">
    <property type="component" value="Unassembled WGS sequence"/>
</dbReference>
<evidence type="ECO:0000313" key="3">
    <source>
        <dbReference type="EMBL" id="KAF9930231.1"/>
    </source>
</evidence>
<feature type="region of interest" description="Disordered" evidence="1">
    <location>
        <begin position="274"/>
        <end position="334"/>
    </location>
</feature>
<dbReference type="InterPro" id="IPR008936">
    <property type="entry name" value="Rho_GTPase_activation_prot"/>
</dbReference>
<feature type="compositionally biased region" description="Low complexity" evidence="1">
    <location>
        <begin position="284"/>
        <end position="308"/>
    </location>
</feature>
<dbReference type="Gene3D" id="1.10.555.10">
    <property type="entry name" value="Rho GTPase activation protein"/>
    <property type="match status" value="1"/>
</dbReference>
<dbReference type="Pfam" id="PF00620">
    <property type="entry name" value="RhoGAP"/>
    <property type="match status" value="1"/>
</dbReference>
<protein>
    <recommendedName>
        <fullName evidence="2">Rho-GAP domain-containing protein</fullName>
    </recommendedName>
</protein>
<dbReference type="EMBL" id="JAAAHW010010131">
    <property type="protein sequence ID" value="KAF9930231.1"/>
    <property type="molecule type" value="Genomic_DNA"/>
</dbReference>
<dbReference type="PROSITE" id="PS50238">
    <property type="entry name" value="RHOGAP"/>
    <property type="match status" value="1"/>
</dbReference>
<evidence type="ECO:0000313" key="4">
    <source>
        <dbReference type="Proteomes" id="UP000749646"/>
    </source>
</evidence>
<feature type="region of interest" description="Disordered" evidence="1">
    <location>
        <begin position="907"/>
        <end position="934"/>
    </location>
</feature>
<feature type="domain" description="Rho-GAP" evidence="2">
    <location>
        <begin position="223"/>
        <end position="503"/>
    </location>
</feature>
<feature type="compositionally biased region" description="Polar residues" evidence="1">
    <location>
        <begin position="646"/>
        <end position="658"/>
    </location>
</feature>
<feature type="compositionally biased region" description="Basic and acidic residues" evidence="1">
    <location>
        <begin position="187"/>
        <end position="218"/>
    </location>
</feature>
<gene>
    <name evidence="3" type="ORF">BGZ65_005453</name>
</gene>
<dbReference type="GO" id="GO:0007165">
    <property type="term" value="P:signal transduction"/>
    <property type="evidence" value="ECO:0007669"/>
    <property type="project" value="InterPro"/>
</dbReference>
<feature type="compositionally biased region" description="Basic and acidic residues" evidence="1">
    <location>
        <begin position="312"/>
        <end position="329"/>
    </location>
</feature>
<organism evidence="3 4">
    <name type="scientific">Modicella reniformis</name>
    <dbReference type="NCBI Taxonomy" id="1440133"/>
    <lineage>
        <taxon>Eukaryota</taxon>
        <taxon>Fungi</taxon>
        <taxon>Fungi incertae sedis</taxon>
        <taxon>Mucoromycota</taxon>
        <taxon>Mortierellomycotina</taxon>
        <taxon>Mortierellomycetes</taxon>
        <taxon>Mortierellales</taxon>
        <taxon>Mortierellaceae</taxon>
        <taxon>Modicella</taxon>
    </lineage>
</organism>
<comment type="caution">
    <text evidence="3">The sequence shown here is derived from an EMBL/GenBank/DDBJ whole genome shotgun (WGS) entry which is preliminary data.</text>
</comment>
<dbReference type="InterPro" id="IPR000198">
    <property type="entry name" value="RhoGAP_dom"/>
</dbReference>